<dbReference type="AlphaFoldDB" id="A0A813LJ99"/>
<dbReference type="Pfam" id="PF13380">
    <property type="entry name" value="CoA_binding_2"/>
    <property type="match status" value="1"/>
</dbReference>
<organism evidence="2 3">
    <name type="scientific">Polarella glacialis</name>
    <name type="common">Dinoflagellate</name>
    <dbReference type="NCBI Taxonomy" id="89957"/>
    <lineage>
        <taxon>Eukaryota</taxon>
        <taxon>Sar</taxon>
        <taxon>Alveolata</taxon>
        <taxon>Dinophyceae</taxon>
        <taxon>Suessiales</taxon>
        <taxon>Suessiaceae</taxon>
        <taxon>Polarella</taxon>
    </lineage>
</organism>
<evidence type="ECO:0000313" key="2">
    <source>
        <dbReference type="EMBL" id="CAE8725533.1"/>
    </source>
</evidence>
<proteinExistence type="predicted"/>
<accession>A0A813LJ99</accession>
<comment type="caution">
    <text evidence="2">The sequence shown here is derived from an EMBL/GenBank/DDBJ whole genome shotgun (WGS) entry which is preliminary data.</text>
</comment>
<dbReference type="Gene3D" id="3.40.50.720">
    <property type="entry name" value="NAD(P)-binding Rossmann-like Domain"/>
    <property type="match status" value="1"/>
</dbReference>
<feature type="domain" description="CoA-binding" evidence="1">
    <location>
        <begin position="90"/>
        <end position="199"/>
    </location>
</feature>
<evidence type="ECO:0000313" key="3">
    <source>
        <dbReference type="Proteomes" id="UP000626109"/>
    </source>
</evidence>
<sequence length="200" mass="21155">MVLVAFPAASSSIQVLSTATARLLPAGPSSRLKPARSRQSIGWAFASLASWQLQLSSGLLPKRSFAAMSSIGARPAPACASGKEMLQLQRWAVVGRGSNDIVVRLQEHLRSRGREVHHVDPYGASGPSVPKSLADLPEDVTVDAVDLCARPDLGEVVIEDCKKLGVANVFVQPGAGSSRLEELCREAGIILHNGCVLVEL</sequence>
<gene>
    <name evidence="2" type="ORF">PGLA2088_LOCUS44159</name>
</gene>
<dbReference type="SUPFAM" id="SSF51735">
    <property type="entry name" value="NAD(P)-binding Rossmann-fold domains"/>
    <property type="match status" value="1"/>
</dbReference>
<dbReference type="EMBL" id="CAJNNW010035087">
    <property type="protein sequence ID" value="CAE8725533.1"/>
    <property type="molecule type" value="Genomic_DNA"/>
</dbReference>
<protein>
    <recommendedName>
        <fullName evidence="1">CoA-binding domain-containing protein</fullName>
    </recommendedName>
</protein>
<name>A0A813LJ99_POLGL</name>
<dbReference type="InterPro" id="IPR003781">
    <property type="entry name" value="CoA-bd"/>
</dbReference>
<reference evidence="2" key="1">
    <citation type="submission" date="2021-02" db="EMBL/GenBank/DDBJ databases">
        <authorList>
            <person name="Dougan E. K."/>
            <person name="Rhodes N."/>
            <person name="Thang M."/>
            <person name="Chan C."/>
        </authorList>
    </citation>
    <scope>NUCLEOTIDE SEQUENCE</scope>
</reference>
<evidence type="ECO:0000259" key="1">
    <source>
        <dbReference type="Pfam" id="PF13380"/>
    </source>
</evidence>
<dbReference type="Proteomes" id="UP000626109">
    <property type="component" value="Unassembled WGS sequence"/>
</dbReference>
<dbReference type="InterPro" id="IPR036291">
    <property type="entry name" value="NAD(P)-bd_dom_sf"/>
</dbReference>